<name>A0A9X1WCM7_9VIBR</name>
<evidence type="ECO:0000256" key="2">
    <source>
        <dbReference type="ARBA" id="ARBA00022729"/>
    </source>
</evidence>
<keyword evidence="2 3" id="KW-0732">Signal</keyword>
<feature type="chain" id="PRO_5041029555" description="UPF0319 protein LNL84_08995" evidence="3">
    <location>
        <begin position="22"/>
        <end position="222"/>
    </location>
</feature>
<feature type="signal peptide" evidence="3">
    <location>
        <begin position="1"/>
        <end position="21"/>
    </location>
</feature>
<sequence precursor="true">MKALKIISLAILASTSSISMAQVTIKTPDTVDILSVNAQEPEFESGGFFSSGKTTILPDGTNQIVFRFEPYFDVSRDERVSVPSKTIIARFDAKDVNLTLEVPKYLNERQAKKNIDSFTWTLKDENGQEIATQQDKLIKEGMQIGRDYSREAEDYNRKGGVAAIAAAGVVAATPVTLPASTNDFSGAANASTDSTAEEMLMFWYNKADADTKARFKEYVNKQ</sequence>
<dbReference type="Proteomes" id="UP001139488">
    <property type="component" value="Unassembled WGS sequence"/>
</dbReference>
<accession>A0A9X1WCM7</accession>
<evidence type="ECO:0000313" key="5">
    <source>
        <dbReference type="Proteomes" id="UP001139488"/>
    </source>
</evidence>
<gene>
    <name evidence="4" type="ORF">LNL84_08995</name>
</gene>
<evidence type="ECO:0000313" key="4">
    <source>
        <dbReference type="EMBL" id="MCJ2376970.1"/>
    </source>
</evidence>
<dbReference type="InterPro" id="IPR018635">
    <property type="entry name" value="UPF0319"/>
</dbReference>
<dbReference type="HAMAP" id="MF_00789">
    <property type="entry name" value="UPF0319"/>
    <property type="match status" value="1"/>
</dbReference>
<evidence type="ECO:0000256" key="3">
    <source>
        <dbReference type="HAMAP-Rule" id="MF_00789"/>
    </source>
</evidence>
<organism evidence="4 5">
    <name type="scientific">Vibrio gelatinilyticus</name>
    <dbReference type="NCBI Taxonomy" id="2893468"/>
    <lineage>
        <taxon>Bacteria</taxon>
        <taxon>Pseudomonadati</taxon>
        <taxon>Pseudomonadota</taxon>
        <taxon>Gammaproteobacteria</taxon>
        <taxon>Vibrionales</taxon>
        <taxon>Vibrionaceae</taxon>
        <taxon>Vibrio</taxon>
    </lineage>
</organism>
<comment type="caution">
    <text evidence="4">The sequence shown here is derived from an EMBL/GenBank/DDBJ whole genome shotgun (WGS) entry which is preliminary data.</text>
</comment>
<reference evidence="4" key="1">
    <citation type="submission" date="2021-11" db="EMBL/GenBank/DDBJ databases">
        <title>Vibrio ZSDE26 sp. nov. and Vibrio ZSDZ34 sp. nov., isolated from coastal seawater in Qingdao.</title>
        <authorList>
            <person name="Zhang P."/>
        </authorList>
    </citation>
    <scope>NUCLEOTIDE SEQUENCE</scope>
    <source>
        <strain evidence="4">ZSDZ34</strain>
    </source>
</reference>
<evidence type="ECO:0000256" key="1">
    <source>
        <dbReference type="ARBA" id="ARBA00008490"/>
    </source>
</evidence>
<protein>
    <recommendedName>
        <fullName evidence="3">UPF0319 protein LNL84_08995</fullName>
    </recommendedName>
</protein>
<comment type="similarity">
    <text evidence="1 3">Belongs to the UPF0319 family.</text>
</comment>
<dbReference type="PANTHER" id="PTHR38108:SF1">
    <property type="entry name" value="UPF0319 PROTEIN YCCT"/>
    <property type="match status" value="1"/>
</dbReference>
<proteinExistence type="inferred from homology"/>
<dbReference type="RefSeq" id="WP_244356889.1">
    <property type="nucleotide sequence ID" value="NZ_JAJNNZ010000005.1"/>
</dbReference>
<dbReference type="PANTHER" id="PTHR38108">
    <property type="entry name" value="UPF0319 PROTEIN YCCT"/>
    <property type="match status" value="1"/>
</dbReference>
<dbReference type="AlphaFoldDB" id="A0A9X1WCM7"/>
<keyword evidence="5" id="KW-1185">Reference proteome</keyword>
<dbReference type="EMBL" id="JAJNNZ010000005">
    <property type="protein sequence ID" value="MCJ2376970.1"/>
    <property type="molecule type" value="Genomic_DNA"/>
</dbReference>
<dbReference type="Pfam" id="PF09829">
    <property type="entry name" value="DUF2057"/>
    <property type="match status" value="1"/>
</dbReference>